<dbReference type="UniPathway" id="UPA00138"/>
<dbReference type="STRING" id="1461582.BN1048_00210"/>
<evidence type="ECO:0000256" key="3">
    <source>
        <dbReference type="ARBA" id="ARBA00011940"/>
    </source>
</evidence>
<dbReference type="GO" id="GO:0006096">
    <property type="term" value="P:glycolytic process"/>
    <property type="evidence" value="ECO:0007669"/>
    <property type="project" value="UniProtKB-UniRule"/>
</dbReference>
<dbReference type="CDD" id="cd00311">
    <property type="entry name" value="TIM"/>
    <property type="match status" value="1"/>
</dbReference>
<evidence type="ECO:0000313" key="11">
    <source>
        <dbReference type="EMBL" id="CDZ99090.1"/>
    </source>
</evidence>
<comment type="catalytic activity">
    <reaction evidence="9 10">
        <text>D-glyceraldehyde 3-phosphate = dihydroxyacetone phosphate</text>
        <dbReference type="Rhea" id="RHEA:18585"/>
        <dbReference type="ChEBI" id="CHEBI:57642"/>
        <dbReference type="ChEBI" id="CHEBI:59776"/>
        <dbReference type="EC" id="5.3.1.1"/>
    </reaction>
</comment>
<dbReference type="InterPro" id="IPR013785">
    <property type="entry name" value="Aldolase_TIM"/>
</dbReference>
<dbReference type="eggNOG" id="COG0149">
    <property type="taxonomic scope" value="Bacteria"/>
</dbReference>
<gene>
    <name evidence="9 11" type="primary">tpiA</name>
    <name evidence="11" type="ORF">BN1048_00210</name>
</gene>
<evidence type="ECO:0000313" key="12">
    <source>
        <dbReference type="Proteomes" id="UP000044136"/>
    </source>
</evidence>
<dbReference type="SUPFAM" id="SSF51351">
    <property type="entry name" value="Triosephosphate isomerase (TIM)"/>
    <property type="match status" value="1"/>
</dbReference>
<dbReference type="HAMAP" id="MF_00147_B">
    <property type="entry name" value="TIM_B"/>
    <property type="match status" value="1"/>
</dbReference>
<dbReference type="GO" id="GO:0019563">
    <property type="term" value="P:glycerol catabolic process"/>
    <property type="evidence" value="ECO:0007669"/>
    <property type="project" value="TreeGrafter"/>
</dbReference>
<dbReference type="InterPro" id="IPR022896">
    <property type="entry name" value="TrioseP_Isoase_bac/euk"/>
</dbReference>
<comment type="pathway">
    <text evidence="1 9 10">Carbohydrate degradation; glycolysis; D-glyceraldehyde 3-phosphate from glycerone phosphate: step 1/1.</text>
</comment>
<dbReference type="Pfam" id="PF00121">
    <property type="entry name" value="TIM"/>
    <property type="match status" value="1"/>
</dbReference>
<comment type="function">
    <text evidence="9">Involved in the gluconeogenesis. Catalyzes stereospecifically the conversion of dihydroxyacetone phosphate (DHAP) to D-glyceraldehyde-3-phosphate (G3P).</text>
</comment>
<organism evidence="11 12">
    <name type="scientific">Jeotgalicoccus saudimassiliensis</name>
    <dbReference type="NCBI Taxonomy" id="1461582"/>
    <lineage>
        <taxon>Bacteria</taxon>
        <taxon>Bacillati</taxon>
        <taxon>Bacillota</taxon>
        <taxon>Bacilli</taxon>
        <taxon>Bacillales</taxon>
        <taxon>Staphylococcaceae</taxon>
        <taxon>Jeotgalicoccus</taxon>
    </lineage>
</organism>
<keyword evidence="6 9" id="KW-0963">Cytoplasm</keyword>
<dbReference type="InterPro" id="IPR020861">
    <property type="entry name" value="Triosephosphate_isomerase_AS"/>
</dbReference>
<keyword evidence="5 9" id="KW-0312">Gluconeogenesis</keyword>
<name>A0A078LYK9_9STAP</name>
<feature type="binding site" evidence="9">
    <location>
        <position position="212"/>
    </location>
    <ligand>
        <name>substrate</name>
    </ligand>
</feature>
<dbReference type="OrthoDB" id="9809429at2"/>
<dbReference type="PROSITE" id="PS51440">
    <property type="entry name" value="TIM_2"/>
    <property type="match status" value="1"/>
</dbReference>
<dbReference type="InterPro" id="IPR035990">
    <property type="entry name" value="TIM_sf"/>
</dbReference>
<accession>A0A078LYK9</accession>
<keyword evidence="12" id="KW-1185">Reference proteome</keyword>
<dbReference type="GO" id="GO:0006094">
    <property type="term" value="P:gluconeogenesis"/>
    <property type="evidence" value="ECO:0007669"/>
    <property type="project" value="UniProtKB-UniRule"/>
</dbReference>
<evidence type="ECO:0000256" key="4">
    <source>
        <dbReference type="ARBA" id="ARBA00019397"/>
    </source>
</evidence>
<comment type="similarity">
    <text evidence="2 9 10">Belongs to the triosephosphate isomerase family.</text>
</comment>
<reference evidence="11 12" key="1">
    <citation type="submission" date="2014-07" db="EMBL/GenBank/DDBJ databases">
        <authorList>
            <person name="Urmite Genomes Urmite Genomes"/>
        </authorList>
    </citation>
    <scope>NUCLEOTIDE SEQUENCE [LARGE SCALE GENOMIC DNA]</scope>
    <source>
        <strain evidence="11 12">13MG44_air</strain>
    </source>
</reference>
<comment type="subcellular location">
    <subcellularLocation>
        <location evidence="9 10">Cytoplasm</location>
    </subcellularLocation>
</comment>
<dbReference type="RefSeq" id="WP_035807535.1">
    <property type="nucleotide sequence ID" value="NZ_CCSE01000001.1"/>
</dbReference>
<feature type="binding site" evidence="9">
    <location>
        <position position="172"/>
    </location>
    <ligand>
        <name>substrate</name>
    </ligand>
</feature>
<comment type="pathway">
    <text evidence="9 10">Carbohydrate biosynthesis; gluconeogenesis.</text>
</comment>
<keyword evidence="8 9" id="KW-0413">Isomerase</keyword>
<evidence type="ECO:0000256" key="1">
    <source>
        <dbReference type="ARBA" id="ARBA00004680"/>
    </source>
</evidence>
<feature type="active site" description="Electrophile" evidence="9">
    <location>
        <position position="94"/>
    </location>
</feature>
<feature type="binding site" evidence="9">
    <location>
        <begin position="233"/>
        <end position="234"/>
    </location>
    <ligand>
        <name>substrate</name>
    </ligand>
</feature>
<dbReference type="UniPathway" id="UPA00109">
    <property type="reaction ID" value="UER00189"/>
</dbReference>
<dbReference type="PANTHER" id="PTHR21139:SF42">
    <property type="entry name" value="TRIOSEPHOSPHATE ISOMERASE"/>
    <property type="match status" value="1"/>
</dbReference>
<dbReference type="EC" id="5.3.1.1" evidence="3 9"/>
<dbReference type="GO" id="GO:0005829">
    <property type="term" value="C:cytosol"/>
    <property type="evidence" value="ECO:0007669"/>
    <property type="project" value="TreeGrafter"/>
</dbReference>
<feature type="active site" description="Proton acceptor" evidence="9">
    <location>
        <position position="166"/>
    </location>
</feature>
<evidence type="ECO:0000256" key="5">
    <source>
        <dbReference type="ARBA" id="ARBA00022432"/>
    </source>
</evidence>
<dbReference type="PROSITE" id="PS00171">
    <property type="entry name" value="TIM_1"/>
    <property type="match status" value="1"/>
</dbReference>
<evidence type="ECO:0000256" key="2">
    <source>
        <dbReference type="ARBA" id="ARBA00007422"/>
    </source>
</evidence>
<evidence type="ECO:0000256" key="6">
    <source>
        <dbReference type="ARBA" id="ARBA00022490"/>
    </source>
</evidence>
<dbReference type="Gene3D" id="3.20.20.70">
    <property type="entry name" value="Aldolase class I"/>
    <property type="match status" value="1"/>
</dbReference>
<evidence type="ECO:0000256" key="10">
    <source>
        <dbReference type="RuleBase" id="RU363013"/>
    </source>
</evidence>
<dbReference type="HOGENOM" id="CLU_024251_2_3_9"/>
<proteinExistence type="inferred from homology"/>
<dbReference type="FunFam" id="3.20.20.70:FF:000016">
    <property type="entry name" value="Triosephosphate isomerase"/>
    <property type="match status" value="1"/>
</dbReference>
<protein>
    <recommendedName>
        <fullName evidence="4 9">Triosephosphate isomerase</fullName>
        <shortName evidence="9">TIM</shortName>
        <shortName evidence="9">TPI</shortName>
        <ecNumber evidence="3 9">5.3.1.1</ecNumber>
    </recommendedName>
    <alternativeName>
        <fullName evidence="9">Triose-phosphate isomerase</fullName>
    </alternativeName>
</protein>
<evidence type="ECO:0000256" key="7">
    <source>
        <dbReference type="ARBA" id="ARBA00023152"/>
    </source>
</evidence>
<dbReference type="InterPro" id="IPR000652">
    <property type="entry name" value="Triosephosphate_isomerase"/>
</dbReference>
<dbReference type="AlphaFoldDB" id="A0A078LYK9"/>
<dbReference type="NCBIfam" id="TIGR00419">
    <property type="entry name" value="tim"/>
    <property type="match status" value="1"/>
</dbReference>
<dbReference type="EMBL" id="CCSE01000001">
    <property type="protein sequence ID" value="CDZ99090.1"/>
    <property type="molecule type" value="Genomic_DNA"/>
</dbReference>
<sequence length="251" mass="26676">MRTPLIAGNWKMNMTVSEAGAFADELLNNKLNQGVEAAVCAPFIDLPVLIEKFKDTDIKVGAQNVYYEQSGAFTGEISAPMLKELGVHYVIAGHSERRELFGESDSDINKKAHAVIEAGMVPIICVGETEAERDNGEHTEKVANQVKAALQGVKAEAAGDLVIAYEPIWAIGTGKSATSDDANAMCKSIRTKVEKLYDKGVADSVRILYGGSVKPATVEELMSKSDVDGALVGGAALKTDDYTALVAGALR</sequence>
<dbReference type="Proteomes" id="UP000044136">
    <property type="component" value="Unassembled WGS sequence"/>
</dbReference>
<dbReference type="GO" id="GO:0004807">
    <property type="term" value="F:triose-phosphate isomerase activity"/>
    <property type="evidence" value="ECO:0007669"/>
    <property type="project" value="UniProtKB-UniRule"/>
</dbReference>
<evidence type="ECO:0000256" key="8">
    <source>
        <dbReference type="ARBA" id="ARBA00023235"/>
    </source>
</evidence>
<dbReference type="PANTHER" id="PTHR21139">
    <property type="entry name" value="TRIOSEPHOSPHATE ISOMERASE"/>
    <property type="match status" value="1"/>
</dbReference>
<feature type="binding site" evidence="9">
    <location>
        <begin position="9"/>
        <end position="11"/>
    </location>
    <ligand>
        <name>substrate</name>
    </ligand>
</feature>
<comment type="subunit">
    <text evidence="9 10">Homodimer.</text>
</comment>
<evidence type="ECO:0000256" key="9">
    <source>
        <dbReference type="HAMAP-Rule" id="MF_00147"/>
    </source>
</evidence>
<keyword evidence="7 9" id="KW-0324">Glycolysis</keyword>
<dbReference type="GO" id="GO:0046166">
    <property type="term" value="P:glyceraldehyde-3-phosphate biosynthetic process"/>
    <property type="evidence" value="ECO:0007669"/>
    <property type="project" value="TreeGrafter"/>
</dbReference>